<dbReference type="PANTHER" id="PTHR31430:SF2">
    <property type="entry name" value="ZF-RING_14 DOMAIN-CONTAINING PROTEIN"/>
    <property type="match status" value="1"/>
</dbReference>
<proteinExistence type="predicted"/>
<dbReference type="AlphaFoldDB" id="A0A8R1I648"/>
<evidence type="ECO:0000313" key="2">
    <source>
        <dbReference type="EnsemblMetazoa" id="CJA16528.1"/>
    </source>
</evidence>
<evidence type="ECO:0000313" key="3">
    <source>
        <dbReference type="Proteomes" id="UP000005237"/>
    </source>
</evidence>
<keyword evidence="3" id="KW-1185">Reference proteome</keyword>
<reference evidence="2" key="2">
    <citation type="submission" date="2022-06" db="UniProtKB">
        <authorList>
            <consortium name="EnsemblMetazoa"/>
        </authorList>
    </citation>
    <scope>IDENTIFICATION</scope>
    <source>
        <strain evidence="2">DF5081</strain>
    </source>
</reference>
<dbReference type="Proteomes" id="UP000005237">
    <property type="component" value="Unassembled WGS sequence"/>
</dbReference>
<dbReference type="PANTHER" id="PTHR31430">
    <property type="entry name" value="PROTEIN CBG22332-RELATED"/>
    <property type="match status" value="1"/>
</dbReference>
<evidence type="ECO:0008006" key="4">
    <source>
        <dbReference type="Google" id="ProtNLM"/>
    </source>
</evidence>
<feature type="compositionally biased region" description="Low complexity" evidence="1">
    <location>
        <begin position="206"/>
        <end position="225"/>
    </location>
</feature>
<dbReference type="OMA" id="CSNFYCW"/>
<organism evidence="2 3">
    <name type="scientific">Caenorhabditis japonica</name>
    <dbReference type="NCBI Taxonomy" id="281687"/>
    <lineage>
        <taxon>Eukaryota</taxon>
        <taxon>Metazoa</taxon>
        <taxon>Ecdysozoa</taxon>
        <taxon>Nematoda</taxon>
        <taxon>Chromadorea</taxon>
        <taxon>Rhabditida</taxon>
        <taxon>Rhabditina</taxon>
        <taxon>Rhabditomorpha</taxon>
        <taxon>Rhabditoidea</taxon>
        <taxon>Rhabditidae</taxon>
        <taxon>Peloderinae</taxon>
        <taxon>Caenorhabditis</taxon>
    </lineage>
</organism>
<feature type="region of interest" description="Disordered" evidence="1">
    <location>
        <begin position="184"/>
        <end position="235"/>
    </location>
</feature>
<accession>A0A8R1I648</accession>
<feature type="compositionally biased region" description="Low complexity" evidence="1">
    <location>
        <begin position="184"/>
        <end position="199"/>
    </location>
</feature>
<sequence>MSNKEAATINSCSDSDNVAMMIPSFLPEGEILGWNLSALPNPLTKKTEYTYTVSIQTNAFRGDASKTVMVVCDGPCGNKLPSNHLITMGKCDHMLCKACYGLVKNPDGSYGCSNFYCWADAREPFRQEKAAYRKVINKQICRARKLKRDGEDVISCTDAALPHTPYGAKSDVTTSSSFNSSTSLASTSSSSATSSCAKNSSKKNKSSSAMSTSSASTSEDSTDCSQKSASGGKKR</sequence>
<evidence type="ECO:0000256" key="1">
    <source>
        <dbReference type="SAM" id="MobiDB-lite"/>
    </source>
</evidence>
<protein>
    <recommendedName>
        <fullName evidence="4">RING-type domain-containing protein</fullName>
    </recommendedName>
</protein>
<reference evidence="3" key="1">
    <citation type="submission" date="2010-08" db="EMBL/GenBank/DDBJ databases">
        <authorList>
            <consortium name="Caenorhabditis japonica Sequencing Consortium"/>
            <person name="Wilson R.K."/>
        </authorList>
    </citation>
    <scope>NUCLEOTIDE SEQUENCE [LARGE SCALE GENOMIC DNA]</scope>
    <source>
        <strain evidence="3">DF5081</strain>
    </source>
</reference>
<name>A0A8R1I648_CAEJA</name>
<dbReference type="EnsemblMetazoa" id="CJA16528.1">
    <property type="protein sequence ID" value="CJA16528.1"/>
    <property type="gene ID" value="WBGene00135734"/>
</dbReference>